<name>A0AAJ0FSP0_9HYPO</name>
<evidence type="ECO:0000313" key="2">
    <source>
        <dbReference type="Proteomes" id="UP001251528"/>
    </source>
</evidence>
<proteinExistence type="predicted"/>
<dbReference type="Proteomes" id="UP001251528">
    <property type="component" value="Unassembled WGS sequence"/>
</dbReference>
<comment type="caution">
    <text evidence="1">The sequence shown here is derived from an EMBL/GenBank/DDBJ whole genome shotgun (WGS) entry which is preliminary data.</text>
</comment>
<accession>A0AAJ0FSP0</accession>
<organism evidence="1 2">
    <name type="scientific">Conoideocrella luteorostrata</name>
    <dbReference type="NCBI Taxonomy" id="1105319"/>
    <lineage>
        <taxon>Eukaryota</taxon>
        <taxon>Fungi</taxon>
        <taxon>Dikarya</taxon>
        <taxon>Ascomycota</taxon>
        <taxon>Pezizomycotina</taxon>
        <taxon>Sordariomycetes</taxon>
        <taxon>Hypocreomycetidae</taxon>
        <taxon>Hypocreales</taxon>
        <taxon>Clavicipitaceae</taxon>
        <taxon>Conoideocrella</taxon>
    </lineage>
</organism>
<reference evidence="1" key="1">
    <citation type="submission" date="2023-06" db="EMBL/GenBank/DDBJ databases">
        <title>Conoideocrella luteorostrata (Hypocreales: Clavicipitaceae), a potential biocontrol fungus for elongate hemlock scale in United States Christmas tree production areas.</title>
        <authorList>
            <person name="Barrett H."/>
            <person name="Lovett B."/>
            <person name="Macias A.M."/>
            <person name="Stajich J.E."/>
            <person name="Kasson M.T."/>
        </authorList>
    </citation>
    <scope>NUCLEOTIDE SEQUENCE</scope>
    <source>
        <strain evidence="1">ARSEF 14590</strain>
    </source>
</reference>
<dbReference type="EMBL" id="JASWJB010000479">
    <property type="protein sequence ID" value="KAK2590144.1"/>
    <property type="molecule type" value="Genomic_DNA"/>
</dbReference>
<gene>
    <name evidence="1" type="ORF">QQS21_012173</name>
</gene>
<protein>
    <submittedName>
        <fullName evidence="1">Uncharacterized protein</fullName>
    </submittedName>
</protein>
<evidence type="ECO:0000313" key="1">
    <source>
        <dbReference type="EMBL" id="KAK2590144.1"/>
    </source>
</evidence>
<keyword evidence="2" id="KW-1185">Reference proteome</keyword>
<sequence>MSTLELHRCYPLISWTYTLIEPTTKKSVYKSSFSFTRRKVKVFRSATQDSEDTSIGFIRAHYFSSDMDLWVHDQHAVMQRKHLTSFDSVIDTAGFTGKWRTRRFDILWRMKLIDRSGQVVAEVRFPIPTLRWTKAATLHFRVPVDETMKNWIVVSFLAKVEEVRKMRMGTMSAVGAGAAAC</sequence>
<dbReference type="AlphaFoldDB" id="A0AAJ0FSP0"/>